<accession>A0A7S7RCH7</accession>
<evidence type="ECO:0000313" key="1">
    <source>
        <dbReference type="EMBL" id="QOY36933.1"/>
    </source>
</evidence>
<dbReference type="KEGG" id="aia:AWH56_004595"/>
<proteinExistence type="predicted"/>
<name>A0A7S7RCH7_9BACI</name>
<dbReference type="EMBL" id="CP063356">
    <property type="protein sequence ID" value="QOY36933.1"/>
    <property type="molecule type" value="Genomic_DNA"/>
</dbReference>
<keyword evidence="2" id="KW-1185">Reference proteome</keyword>
<dbReference type="AlphaFoldDB" id="A0A7S7RCH7"/>
<evidence type="ECO:0000313" key="2">
    <source>
        <dbReference type="Proteomes" id="UP000180175"/>
    </source>
</evidence>
<organism evidence="1 2">
    <name type="scientific">Anaerobacillus isosaccharinicus</name>
    <dbReference type="NCBI Taxonomy" id="1532552"/>
    <lineage>
        <taxon>Bacteria</taxon>
        <taxon>Bacillati</taxon>
        <taxon>Bacillota</taxon>
        <taxon>Bacilli</taxon>
        <taxon>Bacillales</taxon>
        <taxon>Bacillaceae</taxon>
        <taxon>Anaerobacillus</taxon>
    </lineage>
</organism>
<dbReference type="Proteomes" id="UP000180175">
    <property type="component" value="Chromosome"/>
</dbReference>
<protein>
    <submittedName>
        <fullName evidence="1">Uncharacterized protein</fullName>
    </submittedName>
</protein>
<reference evidence="1 2" key="1">
    <citation type="journal article" date="2017" name="Genome Announc.">
        <title>Draft Genome Sequences of Four Alkaliphilic Bacteria Belonging to the Anaerobacillus Genus.</title>
        <authorList>
            <person name="Bassil N.M."/>
            <person name="Lloyd J.R."/>
        </authorList>
    </citation>
    <scope>NUCLEOTIDE SEQUENCE [LARGE SCALE GENOMIC DNA]</scope>
    <source>
        <strain evidence="1 2">NB2006</strain>
    </source>
</reference>
<gene>
    <name evidence="1" type="ORF">AWH56_004595</name>
</gene>
<sequence>MQRAWLENIRVRLTEKLFGGRKLLNGYSVDEDNCWHIQQEQAKVIKRNQVI</sequence>
<dbReference type="RefSeq" id="WP_159432448.1">
    <property type="nucleotide sequence ID" value="NZ_CP063356.2"/>
</dbReference>
<reference evidence="1 2" key="2">
    <citation type="journal article" date="2019" name="Int. J. Syst. Evol. Microbiol.">
        <title>Anaerobacillus isosaccharinicus sp. nov., an alkaliphilic bacterium which degrades isosaccharinic acid.</title>
        <authorList>
            <person name="Bassil N.M."/>
            <person name="Lloyd J.R."/>
        </authorList>
    </citation>
    <scope>NUCLEOTIDE SEQUENCE [LARGE SCALE GENOMIC DNA]</scope>
    <source>
        <strain evidence="1 2">NB2006</strain>
    </source>
</reference>